<dbReference type="EMBL" id="CACVAY010000117">
    <property type="protein sequence ID" value="CAA6824117.1"/>
    <property type="molecule type" value="Genomic_DNA"/>
</dbReference>
<dbReference type="AlphaFoldDB" id="A0A6S6U1E3"/>
<protein>
    <submittedName>
        <fullName evidence="1">Uncharacterized protein</fullName>
    </submittedName>
</protein>
<sequence length="64" mass="7133">MLCPSNLGCLGMGILNEHVETSLEDYLIVHRTSATIVRVMGYNVAHNQLKGEMKCQLMQSFAHV</sequence>
<proteinExistence type="predicted"/>
<name>A0A6S6U1E3_9GAMM</name>
<organism evidence="1">
    <name type="scientific">uncultured Thiotrichaceae bacterium</name>
    <dbReference type="NCBI Taxonomy" id="298394"/>
    <lineage>
        <taxon>Bacteria</taxon>
        <taxon>Pseudomonadati</taxon>
        <taxon>Pseudomonadota</taxon>
        <taxon>Gammaproteobacteria</taxon>
        <taxon>Thiotrichales</taxon>
        <taxon>Thiotrichaceae</taxon>
        <taxon>environmental samples</taxon>
    </lineage>
</organism>
<evidence type="ECO:0000313" key="1">
    <source>
        <dbReference type="EMBL" id="CAA6824117.1"/>
    </source>
</evidence>
<accession>A0A6S6U1E3</accession>
<gene>
    <name evidence="1" type="ORF">HELGO_WM6774</name>
</gene>
<reference evidence="1" key="1">
    <citation type="submission" date="2020-01" db="EMBL/GenBank/DDBJ databases">
        <authorList>
            <person name="Meier V. D."/>
            <person name="Meier V D."/>
        </authorList>
    </citation>
    <scope>NUCLEOTIDE SEQUENCE</scope>
    <source>
        <strain evidence="1">HLG_WM_MAG_07</strain>
    </source>
</reference>